<keyword evidence="1" id="KW-0812">Transmembrane</keyword>
<feature type="transmembrane region" description="Helical" evidence="1">
    <location>
        <begin position="6"/>
        <end position="31"/>
    </location>
</feature>
<dbReference type="EMBL" id="NPEY01000001">
    <property type="protein sequence ID" value="OZT75790.1"/>
    <property type="molecule type" value="Genomic_DNA"/>
</dbReference>
<accession>A0ABX4GDF3</accession>
<evidence type="ECO:0000259" key="2">
    <source>
        <dbReference type="Pfam" id="PF07885"/>
    </source>
</evidence>
<evidence type="ECO:0000313" key="4">
    <source>
        <dbReference type="Proteomes" id="UP000216538"/>
    </source>
</evidence>
<evidence type="ECO:0000313" key="3">
    <source>
        <dbReference type="EMBL" id="OZT75790.1"/>
    </source>
</evidence>
<proteinExistence type="predicted"/>
<feature type="domain" description="Potassium channel" evidence="2">
    <location>
        <begin position="65"/>
        <end position="141"/>
    </location>
</feature>
<keyword evidence="4" id="KW-1185">Reference proteome</keyword>
<name>A0ABX4GDF3_9GAMM</name>
<dbReference type="Pfam" id="PF07885">
    <property type="entry name" value="Ion_trans_2"/>
    <property type="match status" value="1"/>
</dbReference>
<dbReference type="Proteomes" id="UP000216538">
    <property type="component" value="Unassembled WGS sequence"/>
</dbReference>
<dbReference type="SUPFAM" id="SSF81324">
    <property type="entry name" value="Voltage-gated potassium channels"/>
    <property type="match status" value="1"/>
</dbReference>
<dbReference type="InterPro" id="IPR013099">
    <property type="entry name" value="K_chnl_dom"/>
</dbReference>
<feature type="transmembrane region" description="Helical" evidence="1">
    <location>
        <begin position="121"/>
        <end position="143"/>
    </location>
</feature>
<organism evidence="3 4">
    <name type="scientific">Vreelandella boliviensis LC1</name>
    <dbReference type="NCBI Taxonomy" id="1072583"/>
    <lineage>
        <taxon>Bacteria</taxon>
        <taxon>Pseudomonadati</taxon>
        <taxon>Pseudomonadota</taxon>
        <taxon>Gammaproteobacteria</taxon>
        <taxon>Oceanospirillales</taxon>
        <taxon>Halomonadaceae</taxon>
        <taxon>Vreelandella</taxon>
    </lineage>
</organism>
<gene>
    <name evidence="3" type="ORF">CE457_00760</name>
</gene>
<protein>
    <recommendedName>
        <fullName evidence="2">Potassium channel domain-containing protein</fullName>
    </recommendedName>
</protein>
<evidence type="ECO:0000256" key="1">
    <source>
        <dbReference type="SAM" id="Phobius"/>
    </source>
</evidence>
<keyword evidence="1" id="KW-1133">Transmembrane helix</keyword>
<dbReference type="Gene3D" id="1.10.287.70">
    <property type="match status" value="1"/>
</dbReference>
<feature type="transmembrane region" description="Helical" evidence="1">
    <location>
        <begin position="52"/>
        <end position="77"/>
    </location>
</feature>
<reference evidence="3 4" key="1">
    <citation type="submission" date="2017-07" db="EMBL/GenBank/DDBJ databases">
        <title>Shotgun whole genome sequences of three halophilic bacterial isolates.</title>
        <authorList>
            <person name="Pozzo T."/>
            <person name="Higdon S.M."/>
            <person name="Quillaguaman J."/>
        </authorList>
    </citation>
    <scope>NUCLEOTIDE SEQUENCE [LARGE SCALE GENOMIC DNA]</scope>
    <source>
        <strain evidence="3 4">LC1</strain>
    </source>
</reference>
<comment type="caution">
    <text evidence="3">The sequence shown here is derived from an EMBL/GenBank/DDBJ whole genome shotgun (WGS) entry which is preliminary data.</text>
</comment>
<keyword evidence="1" id="KW-0472">Membrane</keyword>
<sequence length="154" mass="16915">MLIQGVVMFSGTVAVLLMTVAAVITSVLVHFEVAVRISRKLEYWQLALRGRFLVLFLALFVAHLIEICIFALALVSLQALPETGQISGSEAVALWDYLYMSAISYTTLGFGDLTPEGGMRLLLSAEGLIGFMLITWSASLTFLQMQQHWAVGDE</sequence>